<evidence type="ECO:0000313" key="3">
    <source>
        <dbReference type="Proteomes" id="UP000005275"/>
    </source>
</evidence>
<accession>W0E443</accession>
<dbReference type="AlphaFoldDB" id="W0E443"/>
<feature type="compositionally biased region" description="Basic and acidic residues" evidence="1">
    <location>
        <begin position="122"/>
        <end position="133"/>
    </location>
</feature>
<dbReference type="KEGG" id="mpur:MARPU_14420"/>
<keyword evidence="3" id="KW-1185">Reference proteome</keyword>
<sequence length="162" mass="17899">MRRAQPELGHRVAETTERDQRQLRGAEMGVHQHAAASLGERGVEPVATGDLDHLRQRPPVQPVVVKDRQPVDIVVDQIGAAPGGDPRRVGGGIGAGEARAQLRAARAGERQVQASHGGEQPQVERDRRARAEPAQRIPDQQSQQVARRVLVHDHRAPPWRWR</sequence>
<name>W0E443_MARPU</name>
<feature type="region of interest" description="Disordered" evidence="1">
    <location>
        <begin position="1"/>
        <end position="162"/>
    </location>
</feature>
<evidence type="ECO:0000313" key="2">
    <source>
        <dbReference type="EMBL" id="AHF05625.1"/>
    </source>
</evidence>
<dbReference type="STRING" id="765910.MARPU_14420"/>
<proteinExistence type="predicted"/>
<dbReference type="HOGENOM" id="CLU_1633432_0_0_6"/>
<organism evidence="2 3">
    <name type="scientific">Marichromatium purpuratum 984</name>
    <dbReference type="NCBI Taxonomy" id="765910"/>
    <lineage>
        <taxon>Bacteria</taxon>
        <taxon>Pseudomonadati</taxon>
        <taxon>Pseudomonadota</taxon>
        <taxon>Gammaproteobacteria</taxon>
        <taxon>Chromatiales</taxon>
        <taxon>Chromatiaceae</taxon>
        <taxon>Marichromatium</taxon>
    </lineage>
</organism>
<gene>
    <name evidence="2" type="ORF">MARPU_14420</name>
</gene>
<dbReference type="EMBL" id="CP007031">
    <property type="protein sequence ID" value="AHF05625.1"/>
    <property type="molecule type" value="Genomic_DNA"/>
</dbReference>
<dbReference type="Proteomes" id="UP000005275">
    <property type="component" value="Chromosome"/>
</dbReference>
<feature type="compositionally biased region" description="Basic and acidic residues" evidence="1">
    <location>
        <begin position="1"/>
        <end position="24"/>
    </location>
</feature>
<reference evidence="2 3" key="1">
    <citation type="submission" date="2013-12" db="EMBL/GenBank/DDBJ databases">
        <authorList>
            <consortium name="DOE Joint Genome Institute"/>
            <person name="Bryant D.A."/>
            <person name="Huntemann M."/>
            <person name="Han J."/>
            <person name="Chen A."/>
            <person name="Kyrpides N."/>
            <person name="Mavromatis K."/>
            <person name="Markowitz V."/>
            <person name="Palaniappan K."/>
            <person name="Ivanova N."/>
            <person name="Schaumberg A."/>
            <person name="Pati A."/>
            <person name="Liolios K."/>
            <person name="Nordberg H.P."/>
            <person name="Cantor M.N."/>
            <person name="Hua S.X."/>
            <person name="Woyke T."/>
        </authorList>
    </citation>
    <scope>NUCLEOTIDE SEQUENCE [LARGE SCALE GENOMIC DNA]</scope>
    <source>
        <strain evidence="2 3">984</strain>
    </source>
</reference>
<protein>
    <submittedName>
        <fullName evidence="2">Uncharacterized protein</fullName>
    </submittedName>
</protein>
<evidence type="ECO:0000256" key="1">
    <source>
        <dbReference type="SAM" id="MobiDB-lite"/>
    </source>
</evidence>